<dbReference type="EMBL" id="PKGU01000003">
    <property type="protein sequence ID" value="PKZ15087.1"/>
    <property type="molecule type" value="Genomic_DNA"/>
</dbReference>
<evidence type="ECO:0000256" key="4">
    <source>
        <dbReference type="ARBA" id="ARBA00022989"/>
    </source>
</evidence>
<dbReference type="Pfam" id="PF01040">
    <property type="entry name" value="UbiA"/>
    <property type="match status" value="1"/>
</dbReference>
<sequence length="312" mass="34082">MIIAGSRPRTWALSVCPVIIAGLSAYLDRDHCGQLPRAIFYEDLVLLGLAVLVALSLQICANFVNDYLDGVRGVDTSRAADAPQRLNALPCGAHISHSCAWITAIIGIIAGCAAVWISQDYWLLGVGAVCVAAAWGYSSFLSARGFGELLAFVFFGPVLVFSVSVMLTERIGAYSIAASIQCGLVSALVMLINNMRDRVSDKKVHKNTIVVRWGIDKTVQGAHLCVFIVWAVNLMYAFSVYHIMGTQLISDLGVLYLLTAAAVITVSWKALWCVRIAVYEQHYYRGAFIFMNQLMLALAVNYLLMFILLMAS</sequence>
<keyword evidence="2" id="KW-0808">Transferase</keyword>
<dbReference type="InterPro" id="IPR026046">
    <property type="entry name" value="UBIAD1"/>
</dbReference>
<name>A0A2I1M4P9_9BIFI</name>
<protein>
    <recommendedName>
        <fullName evidence="9">1,4-dihydroxy-2-naphthoate octaprenyltransferase</fullName>
    </recommendedName>
</protein>
<feature type="transmembrane region" description="Helical" evidence="6">
    <location>
        <begin position="149"/>
        <end position="167"/>
    </location>
</feature>
<reference evidence="7 8" key="1">
    <citation type="submission" date="2017-12" db="EMBL/GenBank/DDBJ databases">
        <title>Phylogenetic diversity of female urinary microbiome.</title>
        <authorList>
            <person name="Thomas-White K."/>
            <person name="Wolfe A.J."/>
        </authorList>
    </citation>
    <scope>NUCLEOTIDE SEQUENCE [LARGE SCALE GENOMIC DNA]</scope>
    <source>
        <strain evidence="7 8">UMB0064</strain>
    </source>
</reference>
<dbReference type="Proteomes" id="UP000242263">
    <property type="component" value="Unassembled WGS sequence"/>
</dbReference>
<feature type="transmembrane region" description="Helical" evidence="6">
    <location>
        <begin position="290"/>
        <end position="311"/>
    </location>
</feature>
<dbReference type="CDD" id="cd13962">
    <property type="entry name" value="PT_UbiA_UBIAD1"/>
    <property type="match status" value="1"/>
</dbReference>
<organism evidence="7 8">
    <name type="scientific">Alloscardovia omnicolens</name>
    <dbReference type="NCBI Taxonomy" id="419015"/>
    <lineage>
        <taxon>Bacteria</taxon>
        <taxon>Bacillati</taxon>
        <taxon>Actinomycetota</taxon>
        <taxon>Actinomycetes</taxon>
        <taxon>Bifidobacteriales</taxon>
        <taxon>Bifidobacteriaceae</taxon>
        <taxon>Alloscardovia</taxon>
    </lineage>
</organism>
<keyword evidence="3 6" id="KW-0812">Transmembrane</keyword>
<evidence type="ECO:0000256" key="6">
    <source>
        <dbReference type="SAM" id="Phobius"/>
    </source>
</evidence>
<dbReference type="GO" id="GO:0004659">
    <property type="term" value="F:prenyltransferase activity"/>
    <property type="evidence" value="ECO:0007669"/>
    <property type="project" value="InterPro"/>
</dbReference>
<feature type="transmembrane region" description="Helical" evidence="6">
    <location>
        <begin position="123"/>
        <end position="142"/>
    </location>
</feature>
<keyword evidence="5 6" id="KW-0472">Membrane</keyword>
<evidence type="ECO:0000256" key="5">
    <source>
        <dbReference type="ARBA" id="ARBA00023136"/>
    </source>
</evidence>
<feature type="transmembrane region" description="Helical" evidence="6">
    <location>
        <begin position="222"/>
        <end position="243"/>
    </location>
</feature>
<evidence type="ECO:0000313" key="7">
    <source>
        <dbReference type="EMBL" id="PKZ15087.1"/>
    </source>
</evidence>
<dbReference type="AlphaFoldDB" id="A0A2I1M4P9"/>
<evidence type="ECO:0000256" key="2">
    <source>
        <dbReference type="ARBA" id="ARBA00022679"/>
    </source>
</evidence>
<proteinExistence type="predicted"/>
<dbReference type="GO" id="GO:0042371">
    <property type="term" value="P:vitamin K biosynthetic process"/>
    <property type="evidence" value="ECO:0007669"/>
    <property type="project" value="TreeGrafter"/>
</dbReference>
<comment type="caution">
    <text evidence="7">The sequence shown here is derived from an EMBL/GenBank/DDBJ whole genome shotgun (WGS) entry which is preliminary data.</text>
</comment>
<keyword evidence="4 6" id="KW-1133">Transmembrane helix</keyword>
<dbReference type="InterPro" id="IPR000537">
    <property type="entry name" value="UbiA_prenyltransferase"/>
</dbReference>
<accession>A0A2I1M4P9</accession>
<gene>
    <name evidence="7" type="ORF">CYJ32_06255</name>
</gene>
<dbReference type="GO" id="GO:0009234">
    <property type="term" value="P:menaquinone biosynthetic process"/>
    <property type="evidence" value="ECO:0007669"/>
    <property type="project" value="TreeGrafter"/>
</dbReference>
<comment type="subcellular location">
    <subcellularLocation>
        <location evidence="1">Membrane</location>
        <topology evidence="1">Multi-pass membrane protein</topology>
    </subcellularLocation>
</comment>
<evidence type="ECO:0008006" key="9">
    <source>
        <dbReference type="Google" id="ProtNLM"/>
    </source>
</evidence>
<dbReference type="GO" id="GO:0016020">
    <property type="term" value="C:membrane"/>
    <property type="evidence" value="ECO:0007669"/>
    <property type="project" value="UniProtKB-SubCell"/>
</dbReference>
<feature type="transmembrane region" description="Helical" evidence="6">
    <location>
        <begin position="99"/>
        <end position="117"/>
    </location>
</feature>
<dbReference type="PANTHER" id="PTHR13929:SF0">
    <property type="entry name" value="UBIA PRENYLTRANSFERASE DOMAIN-CONTAINING PROTEIN 1"/>
    <property type="match status" value="1"/>
</dbReference>
<dbReference type="PANTHER" id="PTHR13929">
    <property type="entry name" value="1,4-DIHYDROXY-2-NAPHTHOATE OCTAPRENYLTRANSFERASE"/>
    <property type="match status" value="1"/>
</dbReference>
<evidence type="ECO:0000256" key="1">
    <source>
        <dbReference type="ARBA" id="ARBA00004141"/>
    </source>
</evidence>
<feature type="transmembrane region" description="Helical" evidence="6">
    <location>
        <begin position="255"/>
        <end position="278"/>
    </location>
</feature>
<feature type="transmembrane region" description="Helical" evidence="6">
    <location>
        <begin position="173"/>
        <end position="193"/>
    </location>
</feature>
<evidence type="ECO:0000256" key="3">
    <source>
        <dbReference type="ARBA" id="ARBA00022692"/>
    </source>
</evidence>
<evidence type="ECO:0000313" key="8">
    <source>
        <dbReference type="Proteomes" id="UP000242263"/>
    </source>
</evidence>